<dbReference type="GO" id="GO:0016787">
    <property type="term" value="F:hydrolase activity"/>
    <property type="evidence" value="ECO:0007669"/>
    <property type="project" value="UniProtKB-KW"/>
</dbReference>
<dbReference type="Proteomes" id="UP000824041">
    <property type="component" value="Unassembled WGS sequence"/>
</dbReference>
<sequence>MKGMRVKKTSSQKKKNTKKRENRASSLRGLGLVILCTAFAIIFTFTDKGTMESGNQNRVYAAAGQEEHENISADAEIDSDELPTGIAGVVTGVSQTNLPGTQVNRIGSSCENVMVGQRVQTVDDSVAELDVSASMESTIDNLDSKVMAMAATPTIMSDQDYDNLLRIVEAEAGTEDLKGRILVANVIINRVKSDLFPDTVTEVVWADDGGVPQFSPTYDGRIYQVTVTDTTREAVKQALEGVDYSEGALFFMSREASEAHNVTWFEEDLKRLFKYGEHEFFTFPDEEDETEEAASDEDGEKEEDSEEELVSMESEEA</sequence>
<evidence type="ECO:0000256" key="1">
    <source>
        <dbReference type="SAM" id="MobiDB-lite"/>
    </source>
</evidence>
<protein>
    <submittedName>
        <fullName evidence="3">Cell wall hydrolase</fullName>
    </submittedName>
</protein>
<organism evidence="3 4">
    <name type="scientific">Candidatus Blautia faecigallinarum</name>
    <dbReference type="NCBI Taxonomy" id="2838488"/>
    <lineage>
        <taxon>Bacteria</taxon>
        <taxon>Bacillati</taxon>
        <taxon>Bacillota</taxon>
        <taxon>Clostridia</taxon>
        <taxon>Lachnospirales</taxon>
        <taxon>Lachnospiraceae</taxon>
        <taxon>Blautia</taxon>
    </lineage>
</organism>
<feature type="region of interest" description="Disordered" evidence="1">
    <location>
        <begin position="283"/>
        <end position="317"/>
    </location>
</feature>
<evidence type="ECO:0000313" key="3">
    <source>
        <dbReference type="EMBL" id="HIZ23628.1"/>
    </source>
</evidence>
<accession>A0A9D2DV45</accession>
<name>A0A9D2DV45_9FIRM</name>
<dbReference type="InterPro" id="IPR042047">
    <property type="entry name" value="SleB_dom1"/>
</dbReference>
<keyword evidence="3" id="KW-0378">Hydrolase</keyword>
<dbReference type="AlphaFoldDB" id="A0A9D2DV45"/>
<reference evidence="3" key="1">
    <citation type="journal article" date="2021" name="PeerJ">
        <title>Extensive microbial diversity within the chicken gut microbiome revealed by metagenomics and culture.</title>
        <authorList>
            <person name="Gilroy R."/>
            <person name="Ravi A."/>
            <person name="Getino M."/>
            <person name="Pursley I."/>
            <person name="Horton D.L."/>
            <person name="Alikhan N.F."/>
            <person name="Baker D."/>
            <person name="Gharbi K."/>
            <person name="Hall N."/>
            <person name="Watson M."/>
            <person name="Adriaenssens E.M."/>
            <person name="Foster-Nyarko E."/>
            <person name="Jarju S."/>
            <person name="Secka A."/>
            <person name="Antonio M."/>
            <person name="Oren A."/>
            <person name="Chaudhuri R.R."/>
            <person name="La Ragione R."/>
            <person name="Hildebrand F."/>
            <person name="Pallen M.J."/>
        </authorList>
    </citation>
    <scope>NUCLEOTIDE SEQUENCE</scope>
    <source>
        <strain evidence="3">14324</strain>
    </source>
</reference>
<dbReference type="Pfam" id="PF07486">
    <property type="entry name" value="Hydrolase_2"/>
    <property type="match status" value="1"/>
</dbReference>
<proteinExistence type="predicted"/>
<feature type="domain" description="Cell wall hydrolase SleB" evidence="2">
    <location>
        <begin position="175"/>
        <end position="281"/>
    </location>
</feature>
<reference evidence="3" key="2">
    <citation type="submission" date="2021-04" db="EMBL/GenBank/DDBJ databases">
        <authorList>
            <person name="Gilroy R."/>
        </authorList>
    </citation>
    <scope>NUCLEOTIDE SEQUENCE</scope>
    <source>
        <strain evidence="3">14324</strain>
    </source>
</reference>
<evidence type="ECO:0000313" key="4">
    <source>
        <dbReference type="Proteomes" id="UP000824041"/>
    </source>
</evidence>
<dbReference type="Gene3D" id="1.10.10.2520">
    <property type="entry name" value="Cell wall hydrolase SleB, domain 1"/>
    <property type="match status" value="1"/>
</dbReference>
<gene>
    <name evidence="3" type="ORF">IAA21_12700</name>
</gene>
<feature type="compositionally biased region" description="Acidic residues" evidence="1">
    <location>
        <begin position="284"/>
        <end position="317"/>
    </location>
</feature>
<feature type="region of interest" description="Disordered" evidence="1">
    <location>
        <begin position="1"/>
        <end position="23"/>
    </location>
</feature>
<comment type="caution">
    <text evidence="3">The sequence shown here is derived from an EMBL/GenBank/DDBJ whole genome shotgun (WGS) entry which is preliminary data.</text>
</comment>
<evidence type="ECO:0000259" key="2">
    <source>
        <dbReference type="Pfam" id="PF07486"/>
    </source>
</evidence>
<dbReference type="EMBL" id="DXBU01000169">
    <property type="protein sequence ID" value="HIZ23628.1"/>
    <property type="molecule type" value="Genomic_DNA"/>
</dbReference>
<feature type="compositionally biased region" description="Basic residues" evidence="1">
    <location>
        <begin position="1"/>
        <end position="21"/>
    </location>
</feature>
<dbReference type="InterPro" id="IPR011105">
    <property type="entry name" value="Cell_wall_hydrolase_SleB"/>
</dbReference>